<name>A0A9D4NCN4_DREPO</name>
<evidence type="ECO:0000313" key="1">
    <source>
        <dbReference type="EMBL" id="KAH3891354.1"/>
    </source>
</evidence>
<comment type="caution">
    <text evidence="1">The sequence shown here is derived from an EMBL/GenBank/DDBJ whole genome shotgun (WGS) entry which is preliminary data.</text>
</comment>
<accession>A0A9D4NCN4</accession>
<organism evidence="1 2">
    <name type="scientific">Dreissena polymorpha</name>
    <name type="common">Zebra mussel</name>
    <name type="synonym">Mytilus polymorpha</name>
    <dbReference type="NCBI Taxonomy" id="45954"/>
    <lineage>
        <taxon>Eukaryota</taxon>
        <taxon>Metazoa</taxon>
        <taxon>Spiralia</taxon>
        <taxon>Lophotrochozoa</taxon>
        <taxon>Mollusca</taxon>
        <taxon>Bivalvia</taxon>
        <taxon>Autobranchia</taxon>
        <taxon>Heteroconchia</taxon>
        <taxon>Euheterodonta</taxon>
        <taxon>Imparidentia</taxon>
        <taxon>Neoheterodontei</taxon>
        <taxon>Myida</taxon>
        <taxon>Dreissenoidea</taxon>
        <taxon>Dreissenidae</taxon>
        <taxon>Dreissena</taxon>
    </lineage>
</organism>
<evidence type="ECO:0000313" key="2">
    <source>
        <dbReference type="Proteomes" id="UP000828390"/>
    </source>
</evidence>
<dbReference type="EMBL" id="JAIWYP010000001">
    <property type="protein sequence ID" value="KAH3891354.1"/>
    <property type="molecule type" value="Genomic_DNA"/>
</dbReference>
<reference evidence="1" key="2">
    <citation type="submission" date="2020-11" db="EMBL/GenBank/DDBJ databases">
        <authorList>
            <person name="McCartney M.A."/>
            <person name="Auch B."/>
            <person name="Kono T."/>
            <person name="Mallez S."/>
            <person name="Becker A."/>
            <person name="Gohl D.M."/>
            <person name="Silverstein K.A.T."/>
            <person name="Koren S."/>
            <person name="Bechman K.B."/>
            <person name="Herman A."/>
            <person name="Abrahante J.E."/>
            <person name="Garbe J."/>
        </authorList>
    </citation>
    <scope>NUCLEOTIDE SEQUENCE</scope>
    <source>
        <strain evidence="1">Duluth1</strain>
        <tissue evidence="1">Whole animal</tissue>
    </source>
</reference>
<protein>
    <submittedName>
        <fullName evidence="1">Uncharacterized protein</fullName>
    </submittedName>
</protein>
<dbReference type="Proteomes" id="UP000828390">
    <property type="component" value="Unassembled WGS sequence"/>
</dbReference>
<gene>
    <name evidence="1" type="ORF">DPMN_015450</name>
</gene>
<sequence>MNLLPIRQKQIHRLKKRISDEPSTKTLETEILTEDAINTDDTHETDEVSIFINEPLDKFLDINDVIRIFSGPFAILGEIPVGKMDTISS</sequence>
<proteinExistence type="predicted"/>
<reference evidence="1" key="1">
    <citation type="journal article" date="2019" name="bioRxiv">
        <title>The Genome of the Zebra Mussel, Dreissena polymorpha: A Resource for Invasive Species Research.</title>
        <authorList>
            <person name="McCartney M.A."/>
            <person name="Auch B."/>
            <person name="Kono T."/>
            <person name="Mallez S."/>
            <person name="Zhang Y."/>
            <person name="Obille A."/>
            <person name="Becker A."/>
            <person name="Abrahante J.E."/>
            <person name="Garbe J."/>
            <person name="Badalamenti J.P."/>
            <person name="Herman A."/>
            <person name="Mangelson H."/>
            <person name="Liachko I."/>
            <person name="Sullivan S."/>
            <person name="Sone E.D."/>
            <person name="Koren S."/>
            <person name="Silverstein K.A.T."/>
            <person name="Beckman K.B."/>
            <person name="Gohl D.M."/>
        </authorList>
    </citation>
    <scope>NUCLEOTIDE SEQUENCE</scope>
    <source>
        <strain evidence="1">Duluth1</strain>
        <tissue evidence="1">Whole animal</tissue>
    </source>
</reference>
<keyword evidence="2" id="KW-1185">Reference proteome</keyword>
<dbReference type="AlphaFoldDB" id="A0A9D4NCN4"/>